<feature type="domain" description="CheW-like" evidence="1">
    <location>
        <begin position="31"/>
        <end position="82"/>
    </location>
</feature>
<dbReference type="RefSeq" id="WP_110466646.1">
    <property type="nucleotide sequence ID" value="NZ_JAMOFZ010000025.1"/>
</dbReference>
<evidence type="ECO:0000313" key="2">
    <source>
        <dbReference type="EMBL" id="PYE74354.1"/>
    </source>
</evidence>
<sequence length="194" mass="20294">MSNRQTLRDLQTRLAARLQAARTEGASVSWLAAEAGGRSYLFPLSQAGEIFPWTPVQPVPYTQPWFLGVANLRGGLCGVVDFIRFDAGQGGAGTPPDGPEADAGTLSASGQRADALTGEASLLSFNAGLDVQCALVVDKLAGLRGGEAFVSVRPPAEGGPAWLGHVYVDSQGGAWQEVDLQVLAQHPFFLSISS</sequence>
<evidence type="ECO:0000259" key="1">
    <source>
        <dbReference type="Pfam" id="PF01584"/>
    </source>
</evidence>
<dbReference type="InterPro" id="IPR002545">
    <property type="entry name" value="CheW-lke_dom"/>
</dbReference>
<name>A0A318SE21_9BURK</name>
<dbReference type="AlphaFoldDB" id="A0A318SE21"/>
<comment type="caution">
    <text evidence="2">The sequence shown here is derived from an EMBL/GenBank/DDBJ whole genome shotgun (WGS) entry which is preliminary data.</text>
</comment>
<protein>
    <submittedName>
        <fullName evidence="2">Twitching motility protein PilI</fullName>
    </submittedName>
</protein>
<dbReference type="Gene3D" id="2.40.50.180">
    <property type="entry name" value="CheA-289, Domain 4"/>
    <property type="match status" value="1"/>
</dbReference>
<dbReference type="GO" id="GO:0006935">
    <property type="term" value="P:chemotaxis"/>
    <property type="evidence" value="ECO:0007669"/>
    <property type="project" value="InterPro"/>
</dbReference>
<dbReference type="InterPro" id="IPR036061">
    <property type="entry name" value="CheW-like_dom_sf"/>
</dbReference>
<evidence type="ECO:0000313" key="3">
    <source>
        <dbReference type="Proteomes" id="UP000247540"/>
    </source>
</evidence>
<organism evidence="2 3">
    <name type="scientific">Xylophilus ampelinus</name>
    <dbReference type="NCBI Taxonomy" id="54067"/>
    <lineage>
        <taxon>Bacteria</taxon>
        <taxon>Pseudomonadati</taxon>
        <taxon>Pseudomonadota</taxon>
        <taxon>Betaproteobacteria</taxon>
        <taxon>Burkholderiales</taxon>
        <taxon>Xylophilus</taxon>
    </lineage>
</organism>
<dbReference type="Pfam" id="PF01584">
    <property type="entry name" value="CheW"/>
    <property type="match status" value="1"/>
</dbReference>
<dbReference type="SUPFAM" id="SSF50341">
    <property type="entry name" value="CheW-like"/>
    <property type="match status" value="1"/>
</dbReference>
<proteinExistence type="predicted"/>
<keyword evidence="3" id="KW-1185">Reference proteome</keyword>
<accession>A0A318SE21</accession>
<dbReference type="GO" id="GO:0007165">
    <property type="term" value="P:signal transduction"/>
    <property type="evidence" value="ECO:0007669"/>
    <property type="project" value="InterPro"/>
</dbReference>
<reference evidence="2 3" key="1">
    <citation type="submission" date="2018-06" db="EMBL/GenBank/DDBJ databases">
        <title>Genomic Encyclopedia of Type Strains, Phase III (KMG-III): the genomes of soil and plant-associated and newly described type strains.</title>
        <authorList>
            <person name="Whitman W."/>
        </authorList>
    </citation>
    <scope>NUCLEOTIDE SEQUENCE [LARGE SCALE GENOMIC DNA]</scope>
    <source>
        <strain evidence="2 3">CECT 7646</strain>
    </source>
</reference>
<dbReference type="OrthoDB" id="5298045at2"/>
<dbReference type="EMBL" id="QJTC01000025">
    <property type="protein sequence ID" value="PYE74354.1"/>
    <property type="molecule type" value="Genomic_DNA"/>
</dbReference>
<dbReference type="Proteomes" id="UP000247540">
    <property type="component" value="Unassembled WGS sequence"/>
</dbReference>
<gene>
    <name evidence="2" type="ORF">DFQ15_12527</name>
</gene>